<keyword evidence="2" id="KW-1185">Reference proteome</keyword>
<protein>
    <submittedName>
        <fullName evidence="1">Uncharacterized protein</fullName>
    </submittedName>
</protein>
<dbReference type="InterPro" id="IPR021109">
    <property type="entry name" value="Peptidase_aspartic_dom_sf"/>
</dbReference>
<dbReference type="AlphaFoldDB" id="A0A9N9QWW1"/>
<dbReference type="Proteomes" id="UP001153714">
    <property type="component" value="Chromosome 13"/>
</dbReference>
<dbReference type="SUPFAM" id="SSF50630">
    <property type="entry name" value="Acid proteases"/>
    <property type="match status" value="1"/>
</dbReference>
<proteinExistence type="predicted"/>
<accession>A0A9N9QWW1</accession>
<gene>
    <name evidence="1" type="ORF">DIATSA_LOCUS3043</name>
</gene>
<organism evidence="1 2">
    <name type="scientific">Diatraea saccharalis</name>
    <name type="common">sugarcane borer</name>
    <dbReference type="NCBI Taxonomy" id="40085"/>
    <lineage>
        <taxon>Eukaryota</taxon>
        <taxon>Metazoa</taxon>
        <taxon>Ecdysozoa</taxon>
        <taxon>Arthropoda</taxon>
        <taxon>Hexapoda</taxon>
        <taxon>Insecta</taxon>
        <taxon>Pterygota</taxon>
        <taxon>Neoptera</taxon>
        <taxon>Endopterygota</taxon>
        <taxon>Lepidoptera</taxon>
        <taxon>Glossata</taxon>
        <taxon>Ditrysia</taxon>
        <taxon>Pyraloidea</taxon>
        <taxon>Crambidae</taxon>
        <taxon>Crambinae</taxon>
        <taxon>Diatraea</taxon>
    </lineage>
</organism>
<reference evidence="1" key="1">
    <citation type="submission" date="2021-12" db="EMBL/GenBank/DDBJ databases">
        <authorList>
            <person name="King R."/>
        </authorList>
    </citation>
    <scope>NUCLEOTIDE SEQUENCE</scope>
</reference>
<sequence>METYANKIKELSKDCGYEGHFLERQLRDRFASGLNRETLQIDLKQKWLDLQEHNNVGRMVEITFEQIFNIAQLRELAENDTPCNSDNLHRIQQGNVNKRFLKSYKQRVLKKNHCKRCGKTDKHTLNDCAAISYICKACNIKGHFESCCLKSGRAKIEGNISNKREVSNVISGEHNFYDNNDTDSNSNDDSRIHKINVHNMRCKKIDIHINGKALTMDWDPGSIYSIISTAFWRKIGSPELVKGPKLRAYGDHRLKPKGLTDVTVEVDGKQKILPVVVINCANHMLFGLQWSEMFNMNFPSSVYSIKTETLP</sequence>
<dbReference type="PANTHER" id="PTHR36943:SF1">
    <property type="entry name" value="CCHC-TYPE DOMAIN-CONTAINING PROTEIN"/>
    <property type="match status" value="1"/>
</dbReference>
<dbReference type="EMBL" id="OU893344">
    <property type="protein sequence ID" value="CAG9784983.1"/>
    <property type="molecule type" value="Genomic_DNA"/>
</dbReference>
<reference evidence="1" key="2">
    <citation type="submission" date="2022-10" db="EMBL/GenBank/DDBJ databases">
        <authorList>
            <consortium name="ENA_rothamsted_submissions"/>
            <consortium name="culmorum"/>
            <person name="King R."/>
        </authorList>
    </citation>
    <scope>NUCLEOTIDE SEQUENCE</scope>
</reference>
<dbReference type="PANTHER" id="PTHR36943">
    <property type="entry name" value="CCHC-TYPE DOMAIN-CONTAINING PROTEIN"/>
    <property type="match status" value="1"/>
</dbReference>
<evidence type="ECO:0000313" key="2">
    <source>
        <dbReference type="Proteomes" id="UP001153714"/>
    </source>
</evidence>
<dbReference type="OrthoDB" id="5978043at2759"/>
<dbReference type="Gene3D" id="2.40.70.10">
    <property type="entry name" value="Acid Proteases"/>
    <property type="match status" value="1"/>
</dbReference>
<name>A0A9N9QWW1_9NEOP</name>
<evidence type="ECO:0000313" key="1">
    <source>
        <dbReference type="EMBL" id="CAG9784983.1"/>
    </source>
</evidence>